<keyword evidence="3" id="KW-1133">Transmembrane helix</keyword>
<keyword evidence="1" id="KW-0378">Hydrolase</keyword>
<dbReference type="GO" id="GO:0016791">
    <property type="term" value="F:phosphatase activity"/>
    <property type="evidence" value="ECO:0007669"/>
    <property type="project" value="TreeGrafter"/>
</dbReference>
<dbReference type="SMART" id="SM00028">
    <property type="entry name" value="TPR"/>
    <property type="match status" value="6"/>
</dbReference>
<evidence type="ECO:0000259" key="4">
    <source>
        <dbReference type="Pfam" id="PF07228"/>
    </source>
</evidence>
<evidence type="ECO:0000313" key="5">
    <source>
        <dbReference type="EMBL" id="SMG40656.1"/>
    </source>
</evidence>
<dbReference type="InterPro" id="IPR011990">
    <property type="entry name" value="TPR-like_helical_dom_sf"/>
</dbReference>
<keyword evidence="6" id="KW-1185">Reference proteome</keyword>
<feature type="coiled-coil region" evidence="2">
    <location>
        <begin position="387"/>
        <end position="439"/>
    </location>
</feature>
<organism evidence="5 6">
    <name type="scientific">Marivirga sericea</name>
    <dbReference type="NCBI Taxonomy" id="1028"/>
    <lineage>
        <taxon>Bacteria</taxon>
        <taxon>Pseudomonadati</taxon>
        <taxon>Bacteroidota</taxon>
        <taxon>Cytophagia</taxon>
        <taxon>Cytophagales</taxon>
        <taxon>Marivirgaceae</taxon>
        <taxon>Marivirga</taxon>
    </lineage>
</organism>
<dbReference type="SUPFAM" id="SSF48452">
    <property type="entry name" value="TPR-like"/>
    <property type="match status" value="1"/>
</dbReference>
<dbReference type="OrthoDB" id="1119265at2"/>
<feature type="domain" description="PPM-type phosphatase" evidence="4">
    <location>
        <begin position="497"/>
        <end position="685"/>
    </location>
</feature>
<dbReference type="STRING" id="1028.SAMN05661096_02788"/>
<dbReference type="Proteomes" id="UP000193804">
    <property type="component" value="Unassembled WGS sequence"/>
</dbReference>
<dbReference type="PANTHER" id="PTHR43156:SF9">
    <property type="entry name" value="HAMP DOMAIN-CONTAINING PROTEIN"/>
    <property type="match status" value="1"/>
</dbReference>
<dbReference type="InterPro" id="IPR019734">
    <property type="entry name" value="TPR_rpt"/>
</dbReference>
<proteinExistence type="predicted"/>
<accession>A0A1X7KH53</accession>
<keyword evidence="3" id="KW-0472">Membrane</keyword>
<evidence type="ECO:0000256" key="3">
    <source>
        <dbReference type="SAM" id="Phobius"/>
    </source>
</evidence>
<name>A0A1X7KH53_9BACT</name>
<dbReference type="AlphaFoldDB" id="A0A1X7KH53"/>
<feature type="transmembrane region" description="Helical" evidence="3">
    <location>
        <begin position="354"/>
        <end position="374"/>
    </location>
</feature>
<dbReference type="InterPro" id="IPR001932">
    <property type="entry name" value="PPM-type_phosphatase-like_dom"/>
</dbReference>
<dbReference type="Gene3D" id="3.60.40.10">
    <property type="entry name" value="PPM-type phosphatase domain"/>
    <property type="match status" value="1"/>
</dbReference>
<keyword evidence="2" id="KW-0175">Coiled coil</keyword>
<dbReference type="EMBL" id="FXAW01000005">
    <property type="protein sequence ID" value="SMG40656.1"/>
    <property type="molecule type" value="Genomic_DNA"/>
</dbReference>
<dbReference type="Pfam" id="PF07228">
    <property type="entry name" value="SpoIIE"/>
    <property type="match status" value="1"/>
</dbReference>
<dbReference type="InterPro" id="IPR036457">
    <property type="entry name" value="PPM-type-like_dom_sf"/>
</dbReference>
<reference evidence="6" key="1">
    <citation type="submission" date="2017-04" db="EMBL/GenBank/DDBJ databases">
        <authorList>
            <person name="Varghese N."/>
            <person name="Submissions S."/>
        </authorList>
    </citation>
    <scope>NUCLEOTIDE SEQUENCE [LARGE SCALE GENOMIC DNA]</scope>
    <source>
        <strain evidence="6">DSM 4125</strain>
    </source>
</reference>
<protein>
    <submittedName>
        <fullName evidence="5">Serine phosphatase RsbU, regulator of sigma subunit</fullName>
    </submittedName>
</protein>
<dbReference type="InterPro" id="IPR052016">
    <property type="entry name" value="Bact_Sigma-Reg"/>
</dbReference>
<dbReference type="PANTHER" id="PTHR43156">
    <property type="entry name" value="STAGE II SPORULATION PROTEIN E-RELATED"/>
    <property type="match status" value="1"/>
</dbReference>
<evidence type="ECO:0000256" key="2">
    <source>
        <dbReference type="SAM" id="Coils"/>
    </source>
</evidence>
<gene>
    <name evidence="5" type="ORF">SAMN05661096_02788</name>
</gene>
<dbReference type="Pfam" id="PF13181">
    <property type="entry name" value="TPR_8"/>
    <property type="match status" value="1"/>
</dbReference>
<evidence type="ECO:0000256" key="1">
    <source>
        <dbReference type="ARBA" id="ARBA00022801"/>
    </source>
</evidence>
<dbReference type="Gene3D" id="1.25.40.10">
    <property type="entry name" value="Tetratricopeptide repeat domain"/>
    <property type="match status" value="2"/>
</dbReference>
<dbReference type="RefSeq" id="WP_139828038.1">
    <property type="nucleotide sequence ID" value="NZ_FXAW01000005.1"/>
</dbReference>
<keyword evidence="3" id="KW-0812">Transmembrane</keyword>
<sequence length="687" mass="79997">MHKIFIVFFIFFSLPSVGQSIKDLEEELLKTNSDSQRMRLYYELSSKYQLNDNEQAISYAEQLLKLANQKKDTHNIVYGKAMIAYSYYNLGALDRALKIYLEANNLAVAFENEELKDYIITHLALTYDEMGNYSKAREYYNYNIQYAKENQLPQDQMIGLLNIADMFVRMKEYDSAEYYAKKAVKFDDQSDENVKSIAYINYGVALERNNNFDKALIYLLRGLEIQYTSDPDFAAISEAYLTISHIYYKKQQFQNALQFADSSIINSKKSESNYYLRKGYKLRSNIQKALGNNTRAYEDLKKFVETNDKIYSEETTEKFLELQELYEAKQREAEINLLKHQREVSKDSITKKNIIIIGSLIILLLLALFLVVYISRNRLKQKALTLLNSQNQEIEERNLQLGEMTEELKSQKEEIESHRDQLSDAYEILEKRNKDVTDSINYAQKIQNSLLPNLSTIKEALPDSFVFYKARDIVSGDFYWFHQKKSDNKDINFLASIDCTGHGVPGAFMSMIADALLSQIIIELDYSQPAEILSEMDRRLRIMLKQDKKYSNDGMEIGLCAIQQEKIIFAGAGHRLVYFQNNELKVIKGNRFSIGENYIVQDKMEFEDHIISTKEPLMLYLFSDGIQDQFGGPNDKKYGIKRLRNYLAAIHNEPAHQQQIHIETIVKNWKGTREQVDDMLLIGFRSH</sequence>
<evidence type="ECO:0000313" key="6">
    <source>
        <dbReference type="Proteomes" id="UP000193804"/>
    </source>
</evidence>